<protein>
    <submittedName>
        <fullName evidence="1">Uncharacterized protein</fullName>
    </submittedName>
</protein>
<evidence type="ECO:0000313" key="1">
    <source>
        <dbReference type="EMBL" id="JAD56003.1"/>
    </source>
</evidence>
<organism evidence="1">
    <name type="scientific">Arundo donax</name>
    <name type="common">Giant reed</name>
    <name type="synonym">Donax arundinaceus</name>
    <dbReference type="NCBI Taxonomy" id="35708"/>
    <lineage>
        <taxon>Eukaryota</taxon>
        <taxon>Viridiplantae</taxon>
        <taxon>Streptophyta</taxon>
        <taxon>Embryophyta</taxon>
        <taxon>Tracheophyta</taxon>
        <taxon>Spermatophyta</taxon>
        <taxon>Magnoliopsida</taxon>
        <taxon>Liliopsida</taxon>
        <taxon>Poales</taxon>
        <taxon>Poaceae</taxon>
        <taxon>PACMAD clade</taxon>
        <taxon>Arundinoideae</taxon>
        <taxon>Arundineae</taxon>
        <taxon>Arundo</taxon>
    </lineage>
</organism>
<reference evidence="1" key="2">
    <citation type="journal article" date="2015" name="Data Brief">
        <title>Shoot transcriptome of the giant reed, Arundo donax.</title>
        <authorList>
            <person name="Barrero R.A."/>
            <person name="Guerrero F.D."/>
            <person name="Moolhuijzen P."/>
            <person name="Goolsby J.A."/>
            <person name="Tidwell J."/>
            <person name="Bellgard S.E."/>
            <person name="Bellgard M.I."/>
        </authorList>
    </citation>
    <scope>NUCLEOTIDE SEQUENCE</scope>
    <source>
        <tissue evidence="1">Shoot tissue taken approximately 20 cm above the soil surface</tissue>
    </source>
</reference>
<reference evidence="1" key="1">
    <citation type="submission" date="2014-09" db="EMBL/GenBank/DDBJ databases">
        <authorList>
            <person name="Magalhaes I.L.F."/>
            <person name="Oliveira U."/>
            <person name="Santos F.R."/>
            <person name="Vidigal T.H.D.A."/>
            <person name="Brescovit A.D."/>
            <person name="Santos A.J."/>
        </authorList>
    </citation>
    <scope>NUCLEOTIDE SEQUENCE</scope>
    <source>
        <tissue evidence="1">Shoot tissue taken approximately 20 cm above the soil surface</tissue>
    </source>
</reference>
<accession>A0A0A9B1I6</accession>
<dbReference type="EMBL" id="GBRH01241892">
    <property type="protein sequence ID" value="JAD56003.1"/>
    <property type="molecule type" value="Transcribed_RNA"/>
</dbReference>
<name>A0A0A9B1I6_ARUDO</name>
<sequence length="29" mass="3523">MTTLAEFRNFVLSPYTTLQRQIRKHLVRC</sequence>
<proteinExistence type="predicted"/>
<dbReference type="AlphaFoldDB" id="A0A0A9B1I6"/>